<dbReference type="Proteomes" id="UP000256343">
    <property type="component" value="Unassembled WGS sequence"/>
</dbReference>
<evidence type="ECO:0000313" key="3">
    <source>
        <dbReference type="Proteomes" id="UP000252631"/>
    </source>
</evidence>
<reference evidence="2 3" key="1">
    <citation type="submission" date="2017-08" db="EMBL/GenBank/DDBJ databases">
        <authorList>
            <person name="de Groot N.N."/>
        </authorList>
    </citation>
    <scope>NUCLEOTIDE SEQUENCE [LARGE SCALE GENOMIC DNA]</scope>
    <source>
        <strain evidence="2 3">JA575</strain>
    </source>
</reference>
<evidence type="ECO:0000313" key="4">
    <source>
        <dbReference type="Proteomes" id="UP000256343"/>
    </source>
</evidence>
<name>A0A336JJM0_9BRAD</name>
<evidence type="ECO:0000313" key="2">
    <source>
        <dbReference type="EMBL" id="SSW89910.1"/>
    </source>
</evidence>
<sequence>MRCQRDSALIALAKARIWESEGWEVVVADDGGRSLGPAQLDAHVAAYRALDAAEAALDDDLIGPRLMPGAALKFGDRAAPSSRGRSAREAAPA</sequence>
<accession>A0A336JJM0</accession>
<organism evidence="2 3">
    <name type="scientific">Rhodopseudomonas pentothenatexigens</name>
    <dbReference type="NCBI Taxonomy" id="999699"/>
    <lineage>
        <taxon>Bacteria</taxon>
        <taxon>Pseudomonadati</taxon>
        <taxon>Pseudomonadota</taxon>
        <taxon>Alphaproteobacteria</taxon>
        <taxon>Hyphomicrobiales</taxon>
        <taxon>Nitrobacteraceae</taxon>
        <taxon>Rhodopseudomonas</taxon>
    </lineage>
</organism>
<keyword evidence="4" id="KW-1185">Reference proteome</keyword>
<gene>
    <name evidence="1" type="ORF">BJ125_104211</name>
    <name evidence="2" type="ORF">SAMN05892882_104211</name>
</gene>
<dbReference type="EMBL" id="UFQQ01000004">
    <property type="protein sequence ID" value="SSW89910.1"/>
    <property type="molecule type" value="Genomic_DNA"/>
</dbReference>
<dbReference type="EMBL" id="QRDT01000004">
    <property type="protein sequence ID" value="RED38457.1"/>
    <property type="molecule type" value="Genomic_DNA"/>
</dbReference>
<protein>
    <submittedName>
        <fullName evidence="2">Uncharacterized protein</fullName>
    </submittedName>
</protein>
<proteinExistence type="predicted"/>
<evidence type="ECO:0000313" key="1">
    <source>
        <dbReference type="EMBL" id="RED38457.1"/>
    </source>
</evidence>
<dbReference type="AlphaFoldDB" id="A0A336JJM0"/>
<reference evidence="1 4" key="2">
    <citation type="submission" date="2018-07" db="EMBL/GenBank/DDBJ databases">
        <title>Genomic Encyclopedia of Archaeal and Bacterial Type Strains, Phase II (KMG-II): from individual species to whole genera.</title>
        <authorList>
            <person name="Goeker M."/>
        </authorList>
    </citation>
    <scope>NUCLEOTIDE SEQUENCE [LARGE SCALE GENOMIC DNA]</scope>
    <source>
        <strain evidence="1 4">JA575</strain>
    </source>
</reference>
<dbReference type="Proteomes" id="UP000252631">
    <property type="component" value="Unassembled WGS sequence"/>
</dbReference>